<gene>
    <name evidence="2" type="ORF">QPJ95_16175</name>
</gene>
<dbReference type="PANTHER" id="PTHR46438:SF11">
    <property type="entry name" value="LIPASE-RELATED"/>
    <property type="match status" value="1"/>
</dbReference>
<dbReference type="PANTHER" id="PTHR46438">
    <property type="entry name" value="ALPHA/BETA-HYDROLASES SUPERFAMILY PROTEIN"/>
    <property type="match status" value="1"/>
</dbReference>
<keyword evidence="2" id="KW-0378">Hydrolase</keyword>
<organism evidence="2 3">
    <name type="scientific">Parasedimentitalea psychrophila</name>
    <dbReference type="NCBI Taxonomy" id="2997337"/>
    <lineage>
        <taxon>Bacteria</taxon>
        <taxon>Pseudomonadati</taxon>
        <taxon>Pseudomonadota</taxon>
        <taxon>Alphaproteobacteria</taxon>
        <taxon>Rhodobacterales</taxon>
        <taxon>Paracoccaceae</taxon>
        <taxon>Parasedimentitalea</taxon>
    </lineage>
</organism>
<evidence type="ECO:0000259" key="1">
    <source>
        <dbReference type="Pfam" id="PF12697"/>
    </source>
</evidence>
<dbReference type="GO" id="GO:0016787">
    <property type="term" value="F:hydrolase activity"/>
    <property type="evidence" value="ECO:0007669"/>
    <property type="project" value="UniProtKB-KW"/>
</dbReference>
<protein>
    <submittedName>
        <fullName evidence="2">Alpha/beta hydrolase</fullName>
    </submittedName>
</protein>
<dbReference type="KEGG" id="ppso:QPJ95_16175"/>
<name>A0A9Y2KX69_9RHOB</name>
<keyword evidence="3" id="KW-1185">Reference proteome</keyword>
<accession>A0A9Y2KX69</accession>
<dbReference type="RefSeq" id="WP_270917148.1">
    <property type="nucleotide sequence ID" value="NZ_CP127247.1"/>
</dbReference>
<reference evidence="2 3" key="1">
    <citation type="submission" date="2023-06" db="EMBL/GenBank/DDBJ databases">
        <title>Parasedimentitalea psychrophila sp. nov., a psychrophilic bacterium isolated from deep-sea sediment.</title>
        <authorList>
            <person name="Li A."/>
        </authorList>
    </citation>
    <scope>NUCLEOTIDE SEQUENCE [LARGE SCALE GENOMIC DNA]</scope>
    <source>
        <strain evidence="2 3">QS115</strain>
    </source>
</reference>
<dbReference type="Pfam" id="PF12697">
    <property type="entry name" value="Abhydrolase_6"/>
    <property type="match status" value="1"/>
</dbReference>
<proteinExistence type="predicted"/>
<dbReference type="Gene3D" id="3.40.50.1820">
    <property type="entry name" value="alpha/beta hydrolase"/>
    <property type="match status" value="1"/>
</dbReference>
<dbReference type="Proteomes" id="UP001238334">
    <property type="component" value="Chromosome"/>
</dbReference>
<sequence length="259" mass="27210">MTWTTLPRSKQGDLSTIVSGDGPPLLLIHGVGLRGEAWCGQIDTLSTNYKITAVDMPGHGASVLPAGDMTLTRYADRIAATLSEPSVVIGHSMGAMIALDIAIRFPGLVRGVVALNAIYQRGTAARKAVRARAAGLDGLSHPDPSAALERWFGTATSPAREACRGWLSDVDPRGYAAAYQVFANEDGPAPDDLATLPCPALFMTGSKEPNSTPAMSHAMAALAPRGRTSIIEGAAHMMPMTHADQVNAGLMAFAQECFR</sequence>
<feature type="domain" description="AB hydrolase-1" evidence="1">
    <location>
        <begin position="25"/>
        <end position="247"/>
    </location>
</feature>
<dbReference type="InterPro" id="IPR029058">
    <property type="entry name" value="AB_hydrolase_fold"/>
</dbReference>
<dbReference type="SUPFAM" id="SSF53474">
    <property type="entry name" value="alpha/beta-Hydrolases"/>
    <property type="match status" value="1"/>
</dbReference>
<evidence type="ECO:0000313" key="3">
    <source>
        <dbReference type="Proteomes" id="UP001238334"/>
    </source>
</evidence>
<evidence type="ECO:0000313" key="2">
    <source>
        <dbReference type="EMBL" id="WIY24144.1"/>
    </source>
</evidence>
<dbReference type="InterPro" id="IPR000073">
    <property type="entry name" value="AB_hydrolase_1"/>
</dbReference>
<dbReference type="EMBL" id="CP127247">
    <property type="protein sequence ID" value="WIY24144.1"/>
    <property type="molecule type" value="Genomic_DNA"/>
</dbReference>
<dbReference type="AlphaFoldDB" id="A0A9Y2KX69"/>